<gene>
    <name evidence="3" type="primary">PARPA_03361.1 scaffold 7264</name>
</gene>
<name>A0A0B7MXF5_9FUNG</name>
<dbReference type="PRINTS" id="PR00347">
    <property type="entry name" value="THAUMATIN"/>
</dbReference>
<dbReference type="EMBL" id="LN722203">
    <property type="protein sequence ID" value="CEP09807.1"/>
    <property type="molecule type" value="Genomic_DNA"/>
</dbReference>
<organism evidence="3 4">
    <name type="scientific">Parasitella parasitica</name>
    <dbReference type="NCBI Taxonomy" id="35722"/>
    <lineage>
        <taxon>Eukaryota</taxon>
        <taxon>Fungi</taxon>
        <taxon>Fungi incertae sedis</taxon>
        <taxon>Mucoromycota</taxon>
        <taxon>Mucoromycotina</taxon>
        <taxon>Mucoromycetes</taxon>
        <taxon>Mucorales</taxon>
        <taxon>Mucorineae</taxon>
        <taxon>Mucoraceae</taxon>
        <taxon>Parasitella</taxon>
    </lineage>
</organism>
<dbReference type="InterPro" id="IPR001938">
    <property type="entry name" value="Thaumatin"/>
</dbReference>
<dbReference type="SUPFAM" id="SSF49870">
    <property type="entry name" value="Osmotin, thaumatin-like protein"/>
    <property type="match status" value="1"/>
</dbReference>
<feature type="disulfide bond" evidence="1">
    <location>
        <begin position="35"/>
        <end position="236"/>
    </location>
</feature>
<evidence type="ECO:0000256" key="2">
    <source>
        <dbReference type="SAM" id="SignalP"/>
    </source>
</evidence>
<sequence>MLRFNFTCAWIVACAILTIVPISHAEKSITVQNNCGSVITVGVLTNGMSSGLPEQSFDLTPSASNSFSKSDSWGGRVWARYHCSGSAGKDSSNCGVPGATNPASLAEFFFKGTGGKDYYDISLVDGYNMPMSIAPSGGATPNGFTCGTPQCTISDCPKEFAVTDATGNVVSCQSACSKTGSSEDCCTGSNNSPSTCKASTRSSFVKTQCPDAYSFAYDDQDSTYECEADSFTVTFC</sequence>
<dbReference type="PANTHER" id="PTHR31048">
    <property type="entry name" value="OS03G0233200 PROTEIN"/>
    <property type="match status" value="1"/>
</dbReference>
<evidence type="ECO:0008006" key="5">
    <source>
        <dbReference type="Google" id="ProtNLM"/>
    </source>
</evidence>
<evidence type="ECO:0000256" key="1">
    <source>
        <dbReference type="PIRSR" id="PIRSR002703-1"/>
    </source>
</evidence>
<dbReference type="Gene3D" id="2.60.110.10">
    <property type="entry name" value="Thaumatin"/>
    <property type="match status" value="1"/>
</dbReference>
<dbReference type="OrthoDB" id="430315at2759"/>
<feature type="disulfide bond" evidence="1">
    <location>
        <begin position="176"/>
        <end position="185"/>
    </location>
</feature>
<reference evidence="3 4" key="1">
    <citation type="submission" date="2014-09" db="EMBL/GenBank/DDBJ databases">
        <authorList>
            <person name="Ellenberger Sabrina"/>
        </authorList>
    </citation>
    <scope>NUCLEOTIDE SEQUENCE [LARGE SCALE GENOMIC DNA]</scope>
    <source>
        <strain evidence="3 4">CBS 412.66</strain>
    </source>
</reference>
<dbReference type="Pfam" id="PF00314">
    <property type="entry name" value="Thaumatin"/>
    <property type="match status" value="1"/>
</dbReference>
<dbReference type="PIRSF" id="PIRSF002703">
    <property type="entry name" value="Thaumatin"/>
    <property type="match status" value="1"/>
</dbReference>
<proteinExistence type="predicted"/>
<keyword evidence="1" id="KW-1015">Disulfide bond</keyword>
<dbReference type="AlphaFoldDB" id="A0A0B7MXF5"/>
<keyword evidence="2" id="KW-0732">Signal</keyword>
<dbReference type="PROSITE" id="PS51367">
    <property type="entry name" value="THAUMATIN_2"/>
    <property type="match status" value="1"/>
</dbReference>
<evidence type="ECO:0000313" key="4">
    <source>
        <dbReference type="Proteomes" id="UP000054107"/>
    </source>
</evidence>
<feature type="disulfide bond" evidence="1">
    <location>
        <begin position="186"/>
        <end position="196"/>
    </location>
</feature>
<evidence type="ECO:0000313" key="3">
    <source>
        <dbReference type="EMBL" id="CEP09807.1"/>
    </source>
</evidence>
<dbReference type="InterPro" id="IPR037176">
    <property type="entry name" value="Osmotin/thaumatin-like_sf"/>
</dbReference>
<dbReference type="Proteomes" id="UP000054107">
    <property type="component" value="Unassembled WGS sequence"/>
</dbReference>
<keyword evidence="4" id="KW-1185">Reference proteome</keyword>
<dbReference type="STRING" id="35722.A0A0B7MXF5"/>
<feature type="disulfide bond" evidence="1">
    <location>
        <begin position="156"/>
        <end position="172"/>
    </location>
</feature>
<feature type="chain" id="PRO_5002120997" description="Thaumatin-like protein" evidence="2">
    <location>
        <begin position="26"/>
        <end position="236"/>
    </location>
</feature>
<protein>
    <recommendedName>
        <fullName evidence="5">Thaumatin-like protein</fullName>
    </recommendedName>
</protein>
<accession>A0A0B7MXF5</accession>
<feature type="signal peptide" evidence="2">
    <location>
        <begin position="1"/>
        <end position="25"/>
    </location>
</feature>
<dbReference type="SMART" id="SM00205">
    <property type="entry name" value="THN"/>
    <property type="match status" value="1"/>
</dbReference>